<dbReference type="PANTHER" id="PTHR33273:SF4">
    <property type="entry name" value="ENDONUCLEASE_EXONUCLEASE_PHOSPHATASE DOMAIN-CONTAINING PROTEIN"/>
    <property type="match status" value="1"/>
</dbReference>
<dbReference type="InterPro" id="IPR005135">
    <property type="entry name" value="Endo/exonuclease/phosphatase"/>
</dbReference>
<name>A0AAW2G6N3_9HYME</name>
<dbReference type="SUPFAM" id="SSF56219">
    <property type="entry name" value="DNase I-like"/>
    <property type="match status" value="1"/>
</dbReference>
<dbReference type="Proteomes" id="UP001430953">
    <property type="component" value="Unassembled WGS sequence"/>
</dbReference>
<organism evidence="2 3">
    <name type="scientific">Cardiocondyla obscurior</name>
    <dbReference type="NCBI Taxonomy" id="286306"/>
    <lineage>
        <taxon>Eukaryota</taxon>
        <taxon>Metazoa</taxon>
        <taxon>Ecdysozoa</taxon>
        <taxon>Arthropoda</taxon>
        <taxon>Hexapoda</taxon>
        <taxon>Insecta</taxon>
        <taxon>Pterygota</taxon>
        <taxon>Neoptera</taxon>
        <taxon>Endopterygota</taxon>
        <taxon>Hymenoptera</taxon>
        <taxon>Apocrita</taxon>
        <taxon>Aculeata</taxon>
        <taxon>Formicoidea</taxon>
        <taxon>Formicidae</taxon>
        <taxon>Myrmicinae</taxon>
        <taxon>Cardiocondyla</taxon>
    </lineage>
</organism>
<gene>
    <name evidence="2" type="ORF">PUN28_005647</name>
</gene>
<dbReference type="Pfam" id="PF14529">
    <property type="entry name" value="Exo_endo_phos_2"/>
    <property type="match status" value="1"/>
</dbReference>
<proteinExistence type="predicted"/>
<dbReference type="PANTHER" id="PTHR33273">
    <property type="entry name" value="DOMAIN-CONTAINING PROTEIN, PUTATIVE-RELATED"/>
    <property type="match status" value="1"/>
</dbReference>
<evidence type="ECO:0000313" key="2">
    <source>
        <dbReference type="EMBL" id="KAL0123260.1"/>
    </source>
</evidence>
<evidence type="ECO:0000313" key="3">
    <source>
        <dbReference type="Proteomes" id="UP001430953"/>
    </source>
</evidence>
<dbReference type="GO" id="GO:0003824">
    <property type="term" value="F:catalytic activity"/>
    <property type="evidence" value="ECO:0007669"/>
    <property type="project" value="InterPro"/>
</dbReference>
<dbReference type="InterPro" id="IPR036691">
    <property type="entry name" value="Endo/exonu/phosph_ase_sf"/>
</dbReference>
<dbReference type="Gene3D" id="3.60.10.10">
    <property type="entry name" value="Endonuclease/exonuclease/phosphatase"/>
    <property type="match status" value="1"/>
</dbReference>
<accession>A0AAW2G6N3</accession>
<comment type="caution">
    <text evidence="2">The sequence shown here is derived from an EMBL/GenBank/DDBJ whole genome shotgun (WGS) entry which is preliminary data.</text>
</comment>
<protein>
    <recommendedName>
        <fullName evidence="1">Endonuclease/exonuclease/phosphatase domain-containing protein</fullName>
    </recommendedName>
</protein>
<evidence type="ECO:0000259" key="1">
    <source>
        <dbReference type="Pfam" id="PF14529"/>
    </source>
</evidence>
<dbReference type="CDD" id="cd09077">
    <property type="entry name" value="R1-I-EN"/>
    <property type="match status" value="1"/>
</dbReference>
<feature type="domain" description="Endonuclease/exonuclease/phosphatase" evidence="1">
    <location>
        <begin position="85"/>
        <end position="204"/>
    </location>
</feature>
<dbReference type="AlphaFoldDB" id="A0AAW2G6N3"/>
<keyword evidence="3" id="KW-1185">Reference proteome</keyword>
<dbReference type="EMBL" id="JADYXP020000005">
    <property type="protein sequence ID" value="KAL0123260.1"/>
    <property type="molecule type" value="Genomic_DNA"/>
</dbReference>
<reference evidence="2 3" key="1">
    <citation type="submission" date="2023-03" db="EMBL/GenBank/DDBJ databases">
        <title>High recombination rates correlate with genetic variation in Cardiocondyla obscurior ants.</title>
        <authorList>
            <person name="Errbii M."/>
        </authorList>
    </citation>
    <scope>NUCLEOTIDE SEQUENCE [LARGE SCALE GENOMIC DNA]</scope>
    <source>
        <strain evidence="2">Alpha-2009</strain>
        <tissue evidence="2">Whole body</tissue>
    </source>
</reference>
<sequence length="252" mass="27859">MASTTLIQINTNHARRAQDLLLHTLAECGGGIALISEPFNIPDKHPNWMSDPAGSVAIFWLGNDNACNPITSGTGWTAAKWRNIIVMATYLPPSINLEDMETSLEEISDFIKRTPATPILLGGDFNAKSPEWGCKFWDQKGRLLADWASGLGLLLVNRGDVNTCVAWRGESTVDITWANYSAVKHVCNWRVWEELETLSDHRYVGMIISTSGNRTTDARKTVTKEVGTTEIKYGFTHDGPGVCNMARRYPCG</sequence>